<dbReference type="EMBL" id="MCFL01000007">
    <property type="protein sequence ID" value="ORZ38830.1"/>
    <property type="molecule type" value="Genomic_DNA"/>
</dbReference>
<feature type="transmembrane region" description="Helical" evidence="1">
    <location>
        <begin position="62"/>
        <end position="88"/>
    </location>
</feature>
<evidence type="ECO:0000256" key="1">
    <source>
        <dbReference type="SAM" id="Phobius"/>
    </source>
</evidence>
<evidence type="ECO:0000313" key="3">
    <source>
        <dbReference type="Proteomes" id="UP000193411"/>
    </source>
</evidence>
<dbReference type="AlphaFoldDB" id="A0A1Y2HW58"/>
<feature type="transmembrane region" description="Helical" evidence="1">
    <location>
        <begin position="7"/>
        <end position="27"/>
    </location>
</feature>
<evidence type="ECO:0000313" key="2">
    <source>
        <dbReference type="EMBL" id="ORZ38830.1"/>
    </source>
</evidence>
<reference evidence="2 3" key="1">
    <citation type="submission" date="2016-07" db="EMBL/GenBank/DDBJ databases">
        <title>Pervasive Adenine N6-methylation of Active Genes in Fungi.</title>
        <authorList>
            <consortium name="DOE Joint Genome Institute"/>
            <person name="Mondo S.J."/>
            <person name="Dannebaum R.O."/>
            <person name="Kuo R.C."/>
            <person name="Labutti K."/>
            <person name="Haridas S."/>
            <person name="Kuo A."/>
            <person name="Salamov A."/>
            <person name="Ahrendt S.R."/>
            <person name="Lipzen A."/>
            <person name="Sullivan W."/>
            <person name="Andreopoulos W.B."/>
            <person name="Clum A."/>
            <person name="Lindquist E."/>
            <person name="Daum C."/>
            <person name="Ramamoorthy G.K."/>
            <person name="Gryganskyi A."/>
            <person name="Culley D."/>
            <person name="Magnuson J.K."/>
            <person name="James T.Y."/>
            <person name="O'Malley M.A."/>
            <person name="Stajich J.E."/>
            <person name="Spatafora J.W."/>
            <person name="Visel A."/>
            <person name="Grigoriev I.V."/>
        </authorList>
    </citation>
    <scope>NUCLEOTIDE SEQUENCE [LARGE SCALE GENOMIC DNA]</scope>
    <source>
        <strain evidence="2 3">PL171</strain>
    </source>
</reference>
<gene>
    <name evidence="2" type="ORF">BCR44DRAFT_1427870</name>
</gene>
<keyword evidence="3" id="KW-1185">Reference proteome</keyword>
<organism evidence="2 3">
    <name type="scientific">Catenaria anguillulae PL171</name>
    <dbReference type="NCBI Taxonomy" id="765915"/>
    <lineage>
        <taxon>Eukaryota</taxon>
        <taxon>Fungi</taxon>
        <taxon>Fungi incertae sedis</taxon>
        <taxon>Blastocladiomycota</taxon>
        <taxon>Blastocladiomycetes</taxon>
        <taxon>Blastocladiales</taxon>
        <taxon>Catenariaceae</taxon>
        <taxon>Catenaria</taxon>
    </lineage>
</organism>
<feature type="transmembrane region" description="Helical" evidence="1">
    <location>
        <begin position="33"/>
        <end position="50"/>
    </location>
</feature>
<feature type="transmembrane region" description="Helical" evidence="1">
    <location>
        <begin position="108"/>
        <end position="131"/>
    </location>
</feature>
<proteinExistence type="predicted"/>
<protein>
    <submittedName>
        <fullName evidence="2">Uncharacterized protein</fullName>
    </submittedName>
</protein>
<keyword evidence="1" id="KW-0812">Transmembrane</keyword>
<sequence>MDLRIGVFVILGLLMLMHAASIVTTGAAAAGEALYALAMIALSAITMLFAHKRKVTGYKVCVYIYIAVYILALLGCVLILVGGVAGVASLVDPNEEFDEAQLKTAFNVFVGVIVAIMVAYGYFMAMLYRYIGVMVKEVQSKQAAAQVAV</sequence>
<keyword evidence="1" id="KW-1133">Transmembrane helix</keyword>
<accession>A0A1Y2HW58</accession>
<keyword evidence="1" id="KW-0472">Membrane</keyword>
<name>A0A1Y2HW58_9FUNG</name>
<dbReference type="Proteomes" id="UP000193411">
    <property type="component" value="Unassembled WGS sequence"/>
</dbReference>
<comment type="caution">
    <text evidence="2">The sequence shown here is derived from an EMBL/GenBank/DDBJ whole genome shotgun (WGS) entry which is preliminary data.</text>
</comment>